<evidence type="ECO:0000259" key="2">
    <source>
        <dbReference type="PROSITE" id="PS50835"/>
    </source>
</evidence>
<dbReference type="GO" id="GO:0005886">
    <property type="term" value="C:plasma membrane"/>
    <property type="evidence" value="ECO:0007669"/>
    <property type="project" value="TreeGrafter"/>
</dbReference>
<sequence>EFHFTRQPKNATVLEDSRYALHCMARGEGACRRKVNVKVKWFKDGVRIPKKGPNYRTIRTSGTLRFNNIKITDRGEYYCKAVCKRHRLTSNEATIQVEAKAKFTEMHPHDRNIVTGSPIQLKCIVAGIPTPQIEWHQENFTLSEGEVPGVKIQTNNDSSHIVRSILYIPRVDHNVTFTCLASNTPLGKKEVIERRAKVVVLPKRDPEAAEPGPSDSDTIQYSCESDDILCLMAYHLSSREF</sequence>
<name>A0AA88XT12_PINIB</name>
<gene>
    <name evidence="3" type="ORF">FSP39_018959</name>
</gene>
<dbReference type="GO" id="GO:0007156">
    <property type="term" value="P:homophilic cell adhesion via plasma membrane adhesion molecules"/>
    <property type="evidence" value="ECO:0007669"/>
    <property type="project" value="TreeGrafter"/>
</dbReference>
<dbReference type="AlphaFoldDB" id="A0AA88XT12"/>
<dbReference type="InterPro" id="IPR007110">
    <property type="entry name" value="Ig-like_dom"/>
</dbReference>
<dbReference type="PROSITE" id="PS50835">
    <property type="entry name" value="IG_LIKE"/>
    <property type="match status" value="2"/>
</dbReference>
<comment type="caution">
    <text evidence="3">The sequence shown here is derived from an EMBL/GenBank/DDBJ whole genome shotgun (WGS) entry which is preliminary data.</text>
</comment>
<dbReference type="Gene3D" id="2.60.40.10">
    <property type="entry name" value="Immunoglobulins"/>
    <property type="match status" value="2"/>
</dbReference>
<dbReference type="Pfam" id="PF07679">
    <property type="entry name" value="I-set"/>
    <property type="match status" value="1"/>
</dbReference>
<organism evidence="3 4">
    <name type="scientific">Pinctada imbricata</name>
    <name type="common">Atlantic pearl-oyster</name>
    <name type="synonym">Pinctada martensii</name>
    <dbReference type="NCBI Taxonomy" id="66713"/>
    <lineage>
        <taxon>Eukaryota</taxon>
        <taxon>Metazoa</taxon>
        <taxon>Spiralia</taxon>
        <taxon>Lophotrochozoa</taxon>
        <taxon>Mollusca</taxon>
        <taxon>Bivalvia</taxon>
        <taxon>Autobranchia</taxon>
        <taxon>Pteriomorphia</taxon>
        <taxon>Pterioida</taxon>
        <taxon>Pterioidea</taxon>
        <taxon>Pteriidae</taxon>
        <taxon>Pinctada</taxon>
    </lineage>
</organism>
<dbReference type="GO" id="GO:0098632">
    <property type="term" value="F:cell-cell adhesion mediator activity"/>
    <property type="evidence" value="ECO:0007669"/>
    <property type="project" value="TreeGrafter"/>
</dbReference>
<protein>
    <recommendedName>
        <fullName evidence="2">Ig-like domain-containing protein</fullName>
    </recommendedName>
</protein>
<dbReference type="Pfam" id="PF13927">
    <property type="entry name" value="Ig_3"/>
    <property type="match status" value="1"/>
</dbReference>
<dbReference type="InterPro" id="IPR013098">
    <property type="entry name" value="Ig_I-set"/>
</dbReference>
<dbReference type="GO" id="GO:0007411">
    <property type="term" value="P:axon guidance"/>
    <property type="evidence" value="ECO:0007669"/>
    <property type="project" value="TreeGrafter"/>
</dbReference>
<dbReference type="InterPro" id="IPR013783">
    <property type="entry name" value="Ig-like_fold"/>
</dbReference>
<dbReference type="PANTHER" id="PTHR10075:SF100">
    <property type="entry name" value="FASCICLIN-2"/>
    <property type="match status" value="1"/>
</dbReference>
<feature type="domain" description="Ig-like" evidence="2">
    <location>
        <begin position="1"/>
        <end position="96"/>
    </location>
</feature>
<feature type="non-terminal residue" evidence="3">
    <location>
        <position position="1"/>
    </location>
</feature>
<dbReference type="SMART" id="SM00408">
    <property type="entry name" value="IGc2"/>
    <property type="match status" value="2"/>
</dbReference>
<dbReference type="Proteomes" id="UP001186944">
    <property type="component" value="Unassembled WGS sequence"/>
</dbReference>
<keyword evidence="1" id="KW-0393">Immunoglobulin domain</keyword>
<dbReference type="EMBL" id="VSWD01000010">
    <property type="protein sequence ID" value="KAK3091325.1"/>
    <property type="molecule type" value="Genomic_DNA"/>
</dbReference>
<evidence type="ECO:0000313" key="3">
    <source>
        <dbReference type="EMBL" id="KAK3091325.1"/>
    </source>
</evidence>
<dbReference type="SUPFAM" id="SSF48726">
    <property type="entry name" value="Immunoglobulin"/>
    <property type="match status" value="2"/>
</dbReference>
<dbReference type="GO" id="GO:0070593">
    <property type="term" value="P:dendrite self-avoidance"/>
    <property type="evidence" value="ECO:0007669"/>
    <property type="project" value="TreeGrafter"/>
</dbReference>
<accession>A0AA88XT12</accession>
<reference evidence="3" key="1">
    <citation type="submission" date="2019-08" db="EMBL/GenBank/DDBJ databases">
        <title>The improved chromosome-level genome for the pearl oyster Pinctada fucata martensii using PacBio sequencing and Hi-C.</title>
        <authorList>
            <person name="Zheng Z."/>
        </authorList>
    </citation>
    <scope>NUCLEOTIDE SEQUENCE</scope>
    <source>
        <strain evidence="3">ZZ-2019</strain>
        <tissue evidence="3">Adductor muscle</tissue>
    </source>
</reference>
<dbReference type="GO" id="GO:0030424">
    <property type="term" value="C:axon"/>
    <property type="evidence" value="ECO:0007669"/>
    <property type="project" value="TreeGrafter"/>
</dbReference>
<proteinExistence type="predicted"/>
<dbReference type="InterPro" id="IPR003599">
    <property type="entry name" value="Ig_sub"/>
</dbReference>
<evidence type="ECO:0000313" key="4">
    <source>
        <dbReference type="Proteomes" id="UP001186944"/>
    </source>
</evidence>
<dbReference type="PANTHER" id="PTHR10075">
    <property type="entry name" value="BASIGIN RELATED"/>
    <property type="match status" value="1"/>
</dbReference>
<dbReference type="InterPro" id="IPR003598">
    <property type="entry name" value="Ig_sub2"/>
</dbReference>
<keyword evidence="4" id="KW-1185">Reference proteome</keyword>
<feature type="domain" description="Ig-like" evidence="2">
    <location>
        <begin position="101"/>
        <end position="199"/>
    </location>
</feature>
<evidence type="ECO:0000256" key="1">
    <source>
        <dbReference type="ARBA" id="ARBA00023319"/>
    </source>
</evidence>
<dbReference type="InterPro" id="IPR036179">
    <property type="entry name" value="Ig-like_dom_sf"/>
</dbReference>
<dbReference type="SMART" id="SM00409">
    <property type="entry name" value="IG"/>
    <property type="match status" value="2"/>
</dbReference>